<name>A0ABN4RR73_9BORD</name>
<dbReference type="InterPro" id="IPR036412">
    <property type="entry name" value="HAD-like_sf"/>
</dbReference>
<evidence type="ECO:0000313" key="2">
    <source>
        <dbReference type="EMBL" id="ANY14410.1"/>
    </source>
</evidence>
<protein>
    <recommendedName>
        <fullName evidence="1">FCP1 homology domain-containing protein</fullName>
    </recommendedName>
</protein>
<reference evidence="2 3" key="1">
    <citation type="submission" date="2016-07" db="EMBL/GenBank/DDBJ databases">
        <title>Complete genome sequences of Bordetella pseudohinzii.</title>
        <authorList>
            <person name="Spilker T."/>
            <person name="Darrah R."/>
            <person name="LiPuma J.J."/>
        </authorList>
    </citation>
    <scope>NUCLEOTIDE SEQUENCE [LARGE SCALE GENOMIC DNA]</scope>
    <source>
        <strain evidence="2 3">HI4681</strain>
    </source>
</reference>
<keyword evidence="3" id="KW-1185">Reference proteome</keyword>
<gene>
    <name evidence="2" type="ORF">BBN53_00020</name>
</gene>
<organism evidence="2 3">
    <name type="scientific">Bordetella pseudohinzii</name>
    <dbReference type="NCBI Taxonomy" id="1331258"/>
    <lineage>
        <taxon>Bacteria</taxon>
        <taxon>Pseudomonadati</taxon>
        <taxon>Pseudomonadota</taxon>
        <taxon>Betaproteobacteria</taxon>
        <taxon>Burkholderiales</taxon>
        <taxon>Alcaligenaceae</taxon>
        <taxon>Bordetella</taxon>
    </lineage>
</organism>
<feature type="domain" description="FCP1 homology" evidence="1">
    <location>
        <begin position="6"/>
        <end position="139"/>
    </location>
</feature>
<evidence type="ECO:0000259" key="1">
    <source>
        <dbReference type="Pfam" id="PF03031"/>
    </source>
</evidence>
<evidence type="ECO:0000313" key="3">
    <source>
        <dbReference type="Proteomes" id="UP000092950"/>
    </source>
</evidence>
<dbReference type="InterPro" id="IPR004274">
    <property type="entry name" value="FCP1_dom"/>
</dbReference>
<dbReference type="RefSeq" id="WP_043210756.1">
    <property type="nucleotide sequence ID" value="NZ_CAJGUP010000223.1"/>
</dbReference>
<dbReference type="EMBL" id="CP016440">
    <property type="protein sequence ID" value="ANY14410.1"/>
    <property type="molecule type" value="Genomic_DNA"/>
</dbReference>
<sequence length="144" mass="16436">MPRLSVLALDLEGTLISNAVSQIPRPGLFNFLERCRELFPRIVMFTTVDEARFRGIADMLTQEHAAPTWFAYLEYVSWTGATKDLALIRDAAVEDCLLVDDFEAYVHPGQHAQWICIDSFSHPYEDSDSELTTTLEKLRIRLSL</sequence>
<dbReference type="Proteomes" id="UP000092950">
    <property type="component" value="Chromosome"/>
</dbReference>
<dbReference type="InterPro" id="IPR023214">
    <property type="entry name" value="HAD_sf"/>
</dbReference>
<proteinExistence type="predicted"/>
<dbReference type="Pfam" id="PF03031">
    <property type="entry name" value="NIF"/>
    <property type="match status" value="1"/>
</dbReference>
<dbReference type="Gene3D" id="3.40.50.1000">
    <property type="entry name" value="HAD superfamily/HAD-like"/>
    <property type="match status" value="1"/>
</dbReference>
<accession>A0ABN4RR73</accession>
<dbReference type="SUPFAM" id="SSF56784">
    <property type="entry name" value="HAD-like"/>
    <property type="match status" value="1"/>
</dbReference>